<dbReference type="Gene3D" id="1.10.287.660">
    <property type="entry name" value="Helix hairpin bin"/>
    <property type="match status" value="1"/>
</dbReference>
<evidence type="ECO:0000256" key="11">
    <source>
        <dbReference type="SAM" id="Phobius"/>
    </source>
</evidence>
<dbReference type="GO" id="GO:0005789">
    <property type="term" value="C:endoplasmic reticulum membrane"/>
    <property type="evidence" value="ECO:0007669"/>
    <property type="project" value="UniProtKB-SubCell"/>
</dbReference>
<evidence type="ECO:0000256" key="6">
    <source>
        <dbReference type="ARBA" id="ARBA00022989"/>
    </source>
</evidence>
<keyword evidence="4 11" id="KW-0812">Transmembrane</keyword>
<keyword evidence="12" id="KW-0675">Receptor</keyword>
<dbReference type="OrthoDB" id="69461at2759"/>
<evidence type="ECO:0000256" key="8">
    <source>
        <dbReference type="ARBA" id="ARBA00032437"/>
    </source>
</evidence>
<proteinExistence type="inferred from homology"/>
<evidence type="ECO:0000256" key="9">
    <source>
        <dbReference type="ARBA" id="ARBA00033006"/>
    </source>
</evidence>
<evidence type="ECO:0000313" key="12">
    <source>
        <dbReference type="EMBL" id="MBW19906.1"/>
    </source>
</evidence>
<evidence type="ECO:0000256" key="3">
    <source>
        <dbReference type="ARBA" id="ARBA00017951"/>
    </source>
</evidence>
<gene>
    <name evidence="12" type="primary">WRB</name>
</gene>
<dbReference type="InterPro" id="IPR029012">
    <property type="entry name" value="Helix_hairpin_bin_sf"/>
</dbReference>
<keyword evidence="10" id="KW-0175">Coiled coil</keyword>
<sequence length="164" mass="19599">MNLLVWSIIVSFYNMFSIKFIPKFILWIMNINKEHKKLVDEISVLKKEQSTISIVKEFAKHTKLQRRINKLKEELKIHIKENSSKNLKIKFICKVSLYAFSVILNLLFVYYNYHKTVLRELPTNWFLPLSWLVRWPSSQVGTMSFVFWYSITNCVAKVTTNNIF</sequence>
<comment type="subcellular location">
    <subcellularLocation>
        <location evidence="1">Endoplasmic reticulum membrane</location>
        <topology evidence="1">Multi-pass membrane protein</topology>
    </subcellularLocation>
</comment>
<dbReference type="GO" id="GO:0043495">
    <property type="term" value="F:protein-membrane adaptor activity"/>
    <property type="evidence" value="ECO:0007669"/>
    <property type="project" value="TreeGrafter"/>
</dbReference>
<feature type="transmembrane region" description="Helical" evidence="11">
    <location>
        <begin position="6"/>
        <end position="28"/>
    </location>
</feature>
<evidence type="ECO:0000256" key="10">
    <source>
        <dbReference type="SAM" id="Coils"/>
    </source>
</evidence>
<comment type="similarity">
    <text evidence="2">Belongs to the WRB/GET1 family.</text>
</comment>
<protein>
    <recommendedName>
        <fullName evidence="3">Guided entry of tail-anchored proteins factor 1</fullName>
    </recommendedName>
    <alternativeName>
        <fullName evidence="8">Tail-anchored protein insertion receptor WRB</fullName>
    </alternativeName>
    <alternativeName>
        <fullName evidence="9">Tryptophan-rich basic protein</fullName>
    </alternativeName>
</protein>
<name>A0A2H8U051_9HEMI</name>
<keyword evidence="7 11" id="KW-0472">Membrane</keyword>
<accession>A0A2H8U051</accession>
<feature type="transmembrane region" description="Helical" evidence="11">
    <location>
        <begin position="133"/>
        <end position="151"/>
    </location>
</feature>
<dbReference type="AlphaFoldDB" id="A0A2H8U051"/>
<evidence type="ECO:0000256" key="1">
    <source>
        <dbReference type="ARBA" id="ARBA00004477"/>
    </source>
</evidence>
<dbReference type="PANTHER" id="PTHR42650:SF1">
    <property type="entry name" value="GUIDED ENTRY OF TAIL-ANCHORED PROTEINS FACTOR 1"/>
    <property type="match status" value="1"/>
</dbReference>
<dbReference type="InterPro" id="IPR028945">
    <property type="entry name" value="Get1"/>
</dbReference>
<feature type="transmembrane region" description="Helical" evidence="11">
    <location>
        <begin position="95"/>
        <end position="113"/>
    </location>
</feature>
<feature type="coiled-coil region" evidence="10">
    <location>
        <begin position="28"/>
        <end position="88"/>
    </location>
</feature>
<evidence type="ECO:0000256" key="4">
    <source>
        <dbReference type="ARBA" id="ARBA00022692"/>
    </source>
</evidence>
<dbReference type="PANTHER" id="PTHR42650">
    <property type="entry name" value="TAIL-ANCHORED PROTEIN INSERTION RECEPTOR WRB"/>
    <property type="match status" value="1"/>
</dbReference>
<evidence type="ECO:0000256" key="7">
    <source>
        <dbReference type="ARBA" id="ARBA00023136"/>
    </source>
</evidence>
<keyword evidence="6 11" id="KW-1133">Transmembrane helix</keyword>
<dbReference type="GO" id="GO:0043529">
    <property type="term" value="C:GET complex"/>
    <property type="evidence" value="ECO:0007669"/>
    <property type="project" value="TreeGrafter"/>
</dbReference>
<dbReference type="Pfam" id="PF04420">
    <property type="entry name" value="CHD5"/>
    <property type="match status" value="1"/>
</dbReference>
<organism evidence="12">
    <name type="scientific">Melanaphis sacchari</name>
    <dbReference type="NCBI Taxonomy" id="742174"/>
    <lineage>
        <taxon>Eukaryota</taxon>
        <taxon>Metazoa</taxon>
        <taxon>Ecdysozoa</taxon>
        <taxon>Arthropoda</taxon>
        <taxon>Hexapoda</taxon>
        <taxon>Insecta</taxon>
        <taxon>Pterygota</taxon>
        <taxon>Neoptera</taxon>
        <taxon>Paraneoptera</taxon>
        <taxon>Hemiptera</taxon>
        <taxon>Sternorrhyncha</taxon>
        <taxon>Aphidomorpha</taxon>
        <taxon>Aphidoidea</taxon>
        <taxon>Aphididae</taxon>
        <taxon>Aphidini</taxon>
        <taxon>Melanaphis</taxon>
    </lineage>
</organism>
<dbReference type="GO" id="GO:0071816">
    <property type="term" value="P:tail-anchored membrane protein insertion into ER membrane"/>
    <property type="evidence" value="ECO:0007669"/>
    <property type="project" value="InterPro"/>
</dbReference>
<evidence type="ECO:0000256" key="2">
    <source>
        <dbReference type="ARBA" id="ARBA00010799"/>
    </source>
</evidence>
<keyword evidence="5" id="KW-0256">Endoplasmic reticulum</keyword>
<evidence type="ECO:0000256" key="5">
    <source>
        <dbReference type="ARBA" id="ARBA00022824"/>
    </source>
</evidence>
<reference evidence="12" key="1">
    <citation type="submission" date="2017-10" db="EMBL/GenBank/DDBJ databases">
        <title>Transcriptome Assembly of Sugarcane Aphid Adults.</title>
        <authorList>
            <person name="Scully E.D."/>
            <person name="Palmer N.A."/>
            <person name="Geib S.M."/>
            <person name="Sarath G."/>
            <person name="Sattler S.E."/>
        </authorList>
    </citation>
    <scope>NUCLEOTIDE SEQUENCE</scope>
    <source>
        <tissue evidence="12">Whole body</tissue>
    </source>
</reference>
<dbReference type="EMBL" id="GFXV01008101">
    <property type="protein sequence ID" value="MBW19906.1"/>
    <property type="molecule type" value="Transcribed_RNA"/>
</dbReference>